<dbReference type="AlphaFoldDB" id="A0A9W9DL67"/>
<evidence type="ECO:0000313" key="3">
    <source>
        <dbReference type="Proteomes" id="UP001150266"/>
    </source>
</evidence>
<organism evidence="2 3">
    <name type="scientific">Lentinula aciculospora</name>
    <dbReference type="NCBI Taxonomy" id="153920"/>
    <lineage>
        <taxon>Eukaryota</taxon>
        <taxon>Fungi</taxon>
        <taxon>Dikarya</taxon>
        <taxon>Basidiomycota</taxon>
        <taxon>Agaricomycotina</taxon>
        <taxon>Agaricomycetes</taxon>
        <taxon>Agaricomycetidae</taxon>
        <taxon>Agaricales</taxon>
        <taxon>Marasmiineae</taxon>
        <taxon>Omphalotaceae</taxon>
        <taxon>Lentinula</taxon>
    </lineage>
</organism>
<feature type="non-terminal residue" evidence="2">
    <location>
        <position position="378"/>
    </location>
</feature>
<proteinExistence type="predicted"/>
<keyword evidence="3" id="KW-1185">Reference proteome</keyword>
<protein>
    <submittedName>
        <fullName evidence="2">Uncharacterized protein</fullName>
    </submittedName>
</protein>
<comment type="caution">
    <text evidence="2">The sequence shown here is derived from an EMBL/GenBank/DDBJ whole genome shotgun (WGS) entry which is preliminary data.</text>
</comment>
<dbReference type="OrthoDB" id="2907082at2759"/>
<feature type="region of interest" description="Disordered" evidence="1">
    <location>
        <begin position="344"/>
        <end position="378"/>
    </location>
</feature>
<evidence type="ECO:0000313" key="2">
    <source>
        <dbReference type="EMBL" id="KAJ4474893.1"/>
    </source>
</evidence>
<reference evidence="2" key="1">
    <citation type="submission" date="2022-08" db="EMBL/GenBank/DDBJ databases">
        <title>A Global Phylogenomic Analysis of the Shiitake Genus Lentinula.</title>
        <authorList>
            <consortium name="DOE Joint Genome Institute"/>
            <person name="Sierra-Patev S."/>
            <person name="Min B."/>
            <person name="Naranjo-Ortiz M."/>
            <person name="Looney B."/>
            <person name="Konkel Z."/>
            <person name="Slot J.C."/>
            <person name="Sakamoto Y."/>
            <person name="Steenwyk J.L."/>
            <person name="Rokas A."/>
            <person name="Carro J."/>
            <person name="Camarero S."/>
            <person name="Ferreira P."/>
            <person name="Molpeceres G."/>
            <person name="Ruiz-Duenas F.J."/>
            <person name="Serrano A."/>
            <person name="Henrissat B."/>
            <person name="Drula E."/>
            <person name="Hughes K.W."/>
            <person name="Mata J.L."/>
            <person name="Ishikawa N.K."/>
            <person name="Vargas-Isla R."/>
            <person name="Ushijima S."/>
            <person name="Smith C.A."/>
            <person name="Ahrendt S."/>
            <person name="Andreopoulos W."/>
            <person name="He G."/>
            <person name="Labutti K."/>
            <person name="Lipzen A."/>
            <person name="Ng V."/>
            <person name="Riley R."/>
            <person name="Sandor L."/>
            <person name="Barry K."/>
            <person name="Martinez A.T."/>
            <person name="Xiao Y."/>
            <person name="Gibbons J.G."/>
            <person name="Terashima K."/>
            <person name="Grigoriev I.V."/>
            <person name="Hibbett D.S."/>
        </authorList>
    </citation>
    <scope>NUCLEOTIDE SEQUENCE</scope>
    <source>
        <strain evidence="2">JLM2183</strain>
    </source>
</reference>
<gene>
    <name evidence="2" type="ORF">J3R30DRAFT_3504416</name>
</gene>
<accession>A0A9W9DL67</accession>
<evidence type="ECO:0000256" key="1">
    <source>
        <dbReference type="SAM" id="MobiDB-lite"/>
    </source>
</evidence>
<sequence length="378" mass="42385">MFLPVLFSPSRKLLPSIYMLLTASLLGVALVAASPLPDAVSQLRRRAKPTDMRIGLYQQGWHSVNNPTHEAYNALCIRGAENPCFVYTSDEITRVKPKTRKTPVAGQTTFARETYRKMKAYIYAGQALQSLGTDLESTLESTVALVEALSKTGNPIKITDSVSYIHAAMMLMSLKEIVRDFDYTKDLDDPANIQSRSVPALKFGYINKTTNTWVRLSHITPSQREKPDCLCIGTDHCFCYNTWMKPRQRNKSNLVDRDYHQSSNLEVDIDKLRRWDSGDEQSKPLVEFLQTLESQGRLQAETSIAITNPDSYIRALLQFLQLKGITSGYDSNKPLRDFIGTSHWSGGSMQEQLGEGSAPPNVQNSSEASRRPDIANLI</sequence>
<feature type="compositionally biased region" description="Basic and acidic residues" evidence="1">
    <location>
        <begin position="368"/>
        <end position="378"/>
    </location>
</feature>
<name>A0A9W9DL67_9AGAR</name>
<dbReference type="EMBL" id="JAOTPV010000015">
    <property type="protein sequence ID" value="KAJ4474893.1"/>
    <property type="molecule type" value="Genomic_DNA"/>
</dbReference>
<dbReference type="Proteomes" id="UP001150266">
    <property type="component" value="Unassembled WGS sequence"/>
</dbReference>